<dbReference type="PRINTS" id="PR00463">
    <property type="entry name" value="EP450I"/>
</dbReference>
<feature type="binding site" description="axial binding residue" evidence="2">
    <location>
        <position position="505"/>
    </location>
    <ligand>
        <name>heme</name>
        <dbReference type="ChEBI" id="CHEBI:30413"/>
    </ligand>
    <ligandPart>
        <name>Fe</name>
        <dbReference type="ChEBI" id="CHEBI:18248"/>
    </ligandPart>
</feature>
<keyword evidence="2" id="KW-0408">Iron</keyword>
<dbReference type="PRINTS" id="PR00385">
    <property type="entry name" value="P450"/>
</dbReference>
<comment type="caution">
    <text evidence="4">The sequence shown here is derived from an EMBL/GenBank/DDBJ whole genome shotgun (WGS) entry which is preliminary data.</text>
</comment>
<dbReference type="InterPro" id="IPR036396">
    <property type="entry name" value="Cyt_P450_sf"/>
</dbReference>
<dbReference type="AlphaFoldDB" id="A0A9N9PPM7"/>
<organism evidence="4 5">
    <name type="scientific">Hymenoscyphus fraxineus</name>
    <dbReference type="NCBI Taxonomy" id="746836"/>
    <lineage>
        <taxon>Eukaryota</taxon>
        <taxon>Fungi</taxon>
        <taxon>Dikarya</taxon>
        <taxon>Ascomycota</taxon>
        <taxon>Pezizomycotina</taxon>
        <taxon>Leotiomycetes</taxon>
        <taxon>Helotiales</taxon>
        <taxon>Helotiaceae</taxon>
        <taxon>Hymenoscyphus</taxon>
    </lineage>
</organism>
<dbReference type="OrthoDB" id="1470350at2759"/>
<sequence>MAIFTVVCTLLALPTVLFVWTAQALAHNCARAKSCGLPYVVRWISPINPFWLLYGSSFVRLCTRLGIATQNLQRFYPYGWEANERAKAHLDYGDVFMVVHPGGIQLCVSNAGIIYDILQRRTDFRRNMEEMAVLNVYGKNLSTTDDQEWQQHRKMTAVTFTEKNNEIVWEQSLKQAIGMLDYWTKRAELPIRSIDKDTKVFTLNVLAAALFNKVYDFESQTEAKTEKEVGDTSHQYRESLSTILSSIILIFIFGEEGLKKWWVPDSWKEAATAMASFRSYIHALMNEERGFLKEGKDNNKHLVARLVRACEDQPLESTVSDHLEKEKSNKRITLTEEEILSNLFVYAFAGNDTTAITLTNLLVHLSAHPETQEWISEEINHYLPGDASTSWSYETCSKLKRCGAVVLESLRICHPLSQLVKTTGSIAQPLKIDGTMYMIPAGTSVHCSLGALHTHSLYWTDPMAWNPSRFISSTKPEDIRNYEDEVLAADTSDHFMPFAWGQRVCPGKRFAQVELVAAIAMLFKDWRIKPEPEKGETEAQARDRAWKSSLIVDHEGHMLHEMVEPEKVGMSWIKNSKVDGPER</sequence>
<dbReference type="PANTHER" id="PTHR24305">
    <property type="entry name" value="CYTOCHROME P450"/>
    <property type="match status" value="1"/>
</dbReference>
<comment type="cofactor">
    <cofactor evidence="2">
        <name>heme</name>
        <dbReference type="ChEBI" id="CHEBI:30413"/>
    </cofactor>
</comment>
<dbReference type="GO" id="GO:0016705">
    <property type="term" value="F:oxidoreductase activity, acting on paired donors, with incorporation or reduction of molecular oxygen"/>
    <property type="evidence" value="ECO:0007669"/>
    <property type="project" value="InterPro"/>
</dbReference>
<evidence type="ECO:0000256" key="3">
    <source>
        <dbReference type="SAM" id="SignalP"/>
    </source>
</evidence>
<dbReference type="PANTHER" id="PTHR24305:SF166">
    <property type="entry name" value="CYTOCHROME P450 12A4, MITOCHONDRIAL-RELATED"/>
    <property type="match status" value="1"/>
</dbReference>
<dbReference type="Proteomes" id="UP000696280">
    <property type="component" value="Unassembled WGS sequence"/>
</dbReference>
<protein>
    <recommendedName>
        <fullName evidence="6">Cytochrome P450</fullName>
    </recommendedName>
</protein>
<keyword evidence="2" id="KW-0479">Metal-binding</keyword>
<proteinExistence type="inferred from homology"/>
<comment type="similarity">
    <text evidence="1">Belongs to the cytochrome P450 family.</text>
</comment>
<evidence type="ECO:0000313" key="4">
    <source>
        <dbReference type="EMBL" id="CAG8954816.1"/>
    </source>
</evidence>
<feature type="signal peptide" evidence="3">
    <location>
        <begin position="1"/>
        <end position="26"/>
    </location>
</feature>
<dbReference type="InterPro" id="IPR050121">
    <property type="entry name" value="Cytochrome_P450_monoxygenase"/>
</dbReference>
<dbReference type="GO" id="GO:0005506">
    <property type="term" value="F:iron ion binding"/>
    <property type="evidence" value="ECO:0007669"/>
    <property type="project" value="InterPro"/>
</dbReference>
<dbReference type="SUPFAM" id="SSF48264">
    <property type="entry name" value="Cytochrome P450"/>
    <property type="match status" value="1"/>
</dbReference>
<dbReference type="GO" id="GO:0004497">
    <property type="term" value="F:monooxygenase activity"/>
    <property type="evidence" value="ECO:0007669"/>
    <property type="project" value="InterPro"/>
</dbReference>
<dbReference type="InterPro" id="IPR001128">
    <property type="entry name" value="Cyt_P450"/>
</dbReference>
<evidence type="ECO:0008006" key="6">
    <source>
        <dbReference type="Google" id="ProtNLM"/>
    </source>
</evidence>
<keyword evidence="5" id="KW-1185">Reference proteome</keyword>
<dbReference type="Pfam" id="PF00067">
    <property type="entry name" value="p450"/>
    <property type="match status" value="1"/>
</dbReference>
<gene>
    <name evidence="4" type="ORF">HYFRA_00004742</name>
</gene>
<evidence type="ECO:0000256" key="1">
    <source>
        <dbReference type="ARBA" id="ARBA00010617"/>
    </source>
</evidence>
<keyword evidence="3" id="KW-0732">Signal</keyword>
<dbReference type="InterPro" id="IPR002401">
    <property type="entry name" value="Cyt_P450_E_grp-I"/>
</dbReference>
<feature type="chain" id="PRO_5040450325" description="Cytochrome P450" evidence="3">
    <location>
        <begin position="27"/>
        <end position="583"/>
    </location>
</feature>
<name>A0A9N9PPM7_9HELO</name>
<dbReference type="EMBL" id="CAJVRL010000057">
    <property type="protein sequence ID" value="CAG8954816.1"/>
    <property type="molecule type" value="Genomic_DNA"/>
</dbReference>
<reference evidence="4" key="1">
    <citation type="submission" date="2021-07" db="EMBL/GenBank/DDBJ databases">
        <authorList>
            <person name="Durling M."/>
        </authorList>
    </citation>
    <scope>NUCLEOTIDE SEQUENCE</scope>
</reference>
<accession>A0A9N9PPM7</accession>
<evidence type="ECO:0000313" key="5">
    <source>
        <dbReference type="Proteomes" id="UP000696280"/>
    </source>
</evidence>
<evidence type="ECO:0000256" key="2">
    <source>
        <dbReference type="PIRSR" id="PIRSR602401-1"/>
    </source>
</evidence>
<keyword evidence="2" id="KW-0349">Heme</keyword>
<dbReference type="GO" id="GO:0020037">
    <property type="term" value="F:heme binding"/>
    <property type="evidence" value="ECO:0007669"/>
    <property type="project" value="InterPro"/>
</dbReference>
<dbReference type="Gene3D" id="1.10.630.10">
    <property type="entry name" value="Cytochrome P450"/>
    <property type="match status" value="1"/>
</dbReference>